<dbReference type="OrthoDB" id="28487at2157"/>
<dbReference type="PATRIC" id="fig|129848.4.peg.1142"/>
<dbReference type="PANTHER" id="PTHR43312:SF2">
    <property type="entry name" value="OXIDOREDUCTASE"/>
    <property type="match status" value="1"/>
</dbReference>
<dbReference type="Pfam" id="PF00248">
    <property type="entry name" value="Aldo_ket_red"/>
    <property type="match status" value="1"/>
</dbReference>
<dbReference type="EMBL" id="LT607756">
    <property type="protein sequence ID" value="SCG85691.1"/>
    <property type="molecule type" value="Genomic_DNA"/>
</dbReference>
<reference evidence="2 3" key="1">
    <citation type="submission" date="2016-08" db="EMBL/GenBank/DDBJ databases">
        <authorList>
            <person name="Seilhamer J.J."/>
        </authorList>
    </citation>
    <scope>NUCLEOTIDE SEQUENCE [LARGE SCALE GENOMIC DNA]</scope>
    <source>
        <strain evidence="2">Buetzberg</strain>
    </source>
</reference>
<accession>A0A1D3L232</accession>
<dbReference type="Proteomes" id="UP000094707">
    <property type="component" value="Chromosome I"/>
</dbReference>
<dbReference type="InterPro" id="IPR036812">
    <property type="entry name" value="NAD(P)_OxRdtase_dom_sf"/>
</dbReference>
<name>A0A1D3L232_9EURY</name>
<dbReference type="InterPro" id="IPR017900">
    <property type="entry name" value="4Fe4S_Fe_S_CS"/>
</dbReference>
<feature type="domain" description="4Fe-4S ferredoxin-type" evidence="1">
    <location>
        <begin position="346"/>
        <end position="378"/>
    </location>
</feature>
<dbReference type="SUPFAM" id="SSF51430">
    <property type="entry name" value="NAD(P)-linked oxidoreductase"/>
    <property type="match status" value="1"/>
</dbReference>
<dbReference type="PROSITE" id="PS51379">
    <property type="entry name" value="4FE4S_FER_2"/>
    <property type="match status" value="1"/>
</dbReference>
<protein>
    <submittedName>
        <fullName evidence="2">NADP-dependent oxidoreductase domain protein</fullName>
    </submittedName>
</protein>
<evidence type="ECO:0000313" key="3">
    <source>
        <dbReference type="Proteomes" id="UP000094707"/>
    </source>
</evidence>
<dbReference type="PROSITE" id="PS00198">
    <property type="entry name" value="4FE4S_FER_1"/>
    <property type="match status" value="1"/>
</dbReference>
<dbReference type="GO" id="GO:0051536">
    <property type="term" value="F:iron-sulfur cluster binding"/>
    <property type="evidence" value="ECO:0007669"/>
    <property type="project" value="InterPro"/>
</dbReference>
<dbReference type="STRING" id="118062.MCBB_1133"/>
<dbReference type="AlphaFoldDB" id="A0A1D3L232"/>
<dbReference type="Pfam" id="PF13187">
    <property type="entry name" value="Fer4_9"/>
    <property type="match status" value="1"/>
</dbReference>
<keyword evidence="3" id="KW-1185">Reference proteome</keyword>
<gene>
    <name evidence="2" type="ORF">MCBB_1133</name>
</gene>
<dbReference type="InterPro" id="IPR053135">
    <property type="entry name" value="AKR2_Oxidoreductase"/>
</dbReference>
<dbReference type="RefSeq" id="WP_071906824.1">
    <property type="nucleotide sequence ID" value="NZ_LT607756.1"/>
</dbReference>
<dbReference type="PANTHER" id="PTHR43312">
    <property type="entry name" value="D-THREO-ALDOSE 1-DEHYDROGENASE"/>
    <property type="match status" value="1"/>
</dbReference>
<dbReference type="Gene3D" id="1.10.1060.10">
    <property type="entry name" value="Alpha-helical ferredoxin"/>
    <property type="match status" value="1"/>
</dbReference>
<proteinExistence type="predicted"/>
<dbReference type="GO" id="GO:0016491">
    <property type="term" value="F:oxidoreductase activity"/>
    <property type="evidence" value="ECO:0007669"/>
    <property type="project" value="UniProtKB-ARBA"/>
</dbReference>
<dbReference type="Gene3D" id="3.20.20.100">
    <property type="entry name" value="NADP-dependent oxidoreductase domain"/>
    <property type="match status" value="1"/>
</dbReference>
<dbReference type="InterPro" id="IPR023210">
    <property type="entry name" value="NADP_OxRdtase_dom"/>
</dbReference>
<sequence length="386" mass="44297">MLYRDFGKTNEKVSVLGFGCMRLPVIGNDPTNIDEKKAISMIRYAINNGVNFMDTAYPYHGLSLDQGGSSEPFLAKALKDGYREKVKIATKLPSWAIETREDMDRYLNEQLERLETDCIDFYMVHGINKTYWENLKELGFEEFLDGAIADGKIKYAGFSFHHRLDFFKEVVDHYNWSFCLIQYNYLDEDYQAGKEGLEYAYQKGLGVAVMEPLRGGQLATNIPQEVQETFNESDVKRSPAEWALRWIWNHPEVSVVLSGMNTMDQLKENLKIAEEAQPNSLTDTELESIDQAKSVFEEKLKVNCTGCGYCLPCPSGVNIPENFAKYNDYFLFGGPETKEEYQFHYMALIMENERASSCIECGACEKHCPQNIPIIQELKKVKELYE</sequence>
<dbReference type="CDD" id="cd19096">
    <property type="entry name" value="AKR_Fe-S_oxidoreductase"/>
    <property type="match status" value="1"/>
</dbReference>
<dbReference type="GeneID" id="30411978"/>
<dbReference type="InterPro" id="IPR009051">
    <property type="entry name" value="Helical_ferredxn"/>
</dbReference>
<evidence type="ECO:0000259" key="1">
    <source>
        <dbReference type="PROSITE" id="PS51379"/>
    </source>
</evidence>
<evidence type="ECO:0000313" key="2">
    <source>
        <dbReference type="EMBL" id="SCG85691.1"/>
    </source>
</evidence>
<organism evidence="2 3">
    <name type="scientific">Methanobacterium congolense</name>
    <dbReference type="NCBI Taxonomy" id="118062"/>
    <lineage>
        <taxon>Archaea</taxon>
        <taxon>Methanobacteriati</taxon>
        <taxon>Methanobacteriota</taxon>
        <taxon>Methanomada group</taxon>
        <taxon>Methanobacteria</taxon>
        <taxon>Methanobacteriales</taxon>
        <taxon>Methanobacteriaceae</taxon>
        <taxon>Methanobacterium</taxon>
    </lineage>
</organism>
<dbReference type="KEGG" id="mcub:MCBB_1133"/>
<dbReference type="InterPro" id="IPR017896">
    <property type="entry name" value="4Fe4S_Fe-S-bd"/>
</dbReference>
<dbReference type="SUPFAM" id="SSF46548">
    <property type="entry name" value="alpha-helical ferredoxin"/>
    <property type="match status" value="1"/>
</dbReference>